<dbReference type="PANTHER" id="PTHR43283:SF7">
    <property type="entry name" value="BETA-LACTAMASE-RELATED DOMAIN-CONTAINING PROTEIN"/>
    <property type="match status" value="1"/>
</dbReference>
<evidence type="ECO:0000313" key="2">
    <source>
        <dbReference type="EMBL" id="BCZ46174.1"/>
    </source>
</evidence>
<dbReference type="Proteomes" id="UP000824633">
    <property type="component" value="Chromosome"/>
</dbReference>
<proteinExistence type="predicted"/>
<organism evidence="2 3">
    <name type="scientific">Clostridium gelidum</name>
    <dbReference type="NCBI Taxonomy" id="704125"/>
    <lineage>
        <taxon>Bacteria</taxon>
        <taxon>Bacillati</taxon>
        <taxon>Bacillota</taxon>
        <taxon>Clostridia</taxon>
        <taxon>Eubacteriales</taxon>
        <taxon>Clostridiaceae</taxon>
        <taxon>Clostridium</taxon>
    </lineage>
</organism>
<gene>
    <name evidence="2" type="ORF">psyc5s11_22410</name>
</gene>
<dbReference type="InterPro" id="IPR001466">
    <property type="entry name" value="Beta-lactam-related"/>
</dbReference>
<keyword evidence="3" id="KW-1185">Reference proteome</keyword>
<evidence type="ECO:0000313" key="3">
    <source>
        <dbReference type="Proteomes" id="UP000824633"/>
    </source>
</evidence>
<dbReference type="InterPro" id="IPR050789">
    <property type="entry name" value="Diverse_Enzym_Activities"/>
</dbReference>
<dbReference type="Pfam" id="PF00144">
    <property type="entry name" value="Beta-lactamase"/>
    <property type="match status" value="1"/>
</dbReference>
<dbReference type="RefSeq" id="WP_224037686.1">
    <property type="nucleotide sequence ID" value="NZ_AP024849.1"/>
</dbReference>
<name>A0ABM7T4G5_9CLOT</name>
<dbReference type="SUPFAM" id="SSF56601">
    <property type="entry name" value="beta-lactamase/transpeptidase-like"/>
    <property type="match status" value="1"/>
</dbReference>
<reference evidence="3" key="1">
    <citation type="submission" date="2021-07" db="EMBL/GenBank/DDBJ databases">
        <title>Complete genome sequencing of a Clostridium isolate.</title>
        <authorList>
            <person name="Ueki A."/>
            <person name="Tonouchi A."/>
        </authorList>
    </citation>
    <scope>NUCLEOTIDE SEQUENCE [LARGE SCALE GENOMIC DNA]</scope>
    <source>
        <strain evidence="3">C5S11</strain>
    </source>
</reference>
<feature type="domain" description="Beta-lactamase-related" evidence="1">
    <location>
        <begin position="31"/>
        <end position="382"/>
    </location>
</feature>
<evidence type="ECO:0000259" key="1">
    <source>
        <dbReference type="Pfam" id="PF00144"/>
    </source>
</evidence>
<dbReference type="Gene3D" id="3.40.710.10">
    <property type="entry name" value="DD-peptidase/beta-lactamase superfamily"/>
    <property type="match status" value="1"/>
</dbReference>
<accession>A0ABM7T4G5</accession>
<sequence>MSITKQAIEKAEELRIIPERLEVLDKQLNYFIEQGQRQAIIFKAVKKGVTIFEGTYGMNTKEYGLKSDTIFNVCSITKPVVATLILCLQEDGIVDVTEPVCKYLPEFIGGGRENICVWHFLTHSSGLDEEEIWNDSKEYVKNEFGLEAPNNECSHEEFEDFANKVADKMGVDRSVKGRMGNIEYILSLKTNMRRKPHTNMVYCSYGFQRLADIIETTTGESLDEYASRKLFSPLGMKDTAWRMPEEKWDRIIGRIDSAVSAKWFNSNENFVSESGAGGLKTTVDDMMRFTQMILNGGKFNNVRVLSKASIKQMFTDHNQGVPCAEGEEYSRWSLGWNLHGNKKDNDGILRSESCIDHTGYGGTKIFVDPEHDLTMAWFAAETVHYEKPEFLNINGRLVNLIMSAMED</sequence>
<dbReference type="EMBL" id="AP024849">
    <property type="protein sequence ID" value="BCZ46174.1"/>
    <property type="molecule type" value="Genomic_DNA"/>
</dbReference>
<dbReference type="InterPro" id="IPR012338">
    <property type="entry name" value="Beta-lactam/transpept-like"/>
</dbReference>
<dbReference type="PANTHER" id="PTHR43283">
    <property type="entry name" value="BETA-LACTAMASE-RELATED"/>
    <property type="match status" value="1"/>
</dbReference>
<protein>
    <recommendedName>
        <fullName evidence="1">Beta-lactamase-related domain-containing protein</fullName>
    </recommendedName>
</protein>